<dbReference type="AlphaFoldDB" id="S7VF99"/>
<evidence type="ECO:0000256" key="1">
    <source>
        <dbReference type="SAM" id="SignalP"/>
    </source>
</evidence>
<organism evidence="2 3">
    <name type="scientific">Cyclobacterium qasimii M12-11B</name>
    <dbReference type="NCBI Taxonomy" id="641524"/>
    <lineage>
        <taxon>Bacteria</taxon>
        <taxon>Pseudomonadati</taxon>
        <taxon>Bacteroidota</taxon>
        <taxon>Cytophagia</taxon>
        <taxon>Cytophagales</taxon>
        <taxon>Cyclobacteriaceae</taxon>
        <taxon>Cyclobacterium</taxon>
    </lineage>
</organism>
<proteinExistence type="predicted"/>
<dbReference type="EMBL" id="ATNM01000107">
    <property type="protein sequence ID" value="EPR68202.1"/>
    <property type="molecule type" value="Genomic_DNA"/>
</dbReference>
<comment type="caution">
    <text evidence="2">The sequence shown here is derived from an EMBL/GenBank/DDBJ whole genome shotgun (WGS) entry which is preliminary data.</text>
</comment>
<feature type="chain" id="PRO_5004545363" evidence="1">
    <location>
        <begin position="25"/>
        <end position="50"/>
    </location>
</feature>
<reference evidence="2 3" key="1">
    <citation type="journal article" date="2013" name="Genome Announc.">
        <title>Draft Genome Sequence of Cyclobacterium qasimii Strain M12-11BT, Isolated from Arctic Marine Sediment.</title>
        <authorList>
            <person name="Shivaji S."/>
            <person name="Ara S."/>
            <person name="Singh A."/>
            <person name="Kumar Pinnaka A."/>
        </authorList>
    </citation>
    <scope>NUCLEOTIDE SEQUENCE [LARGE SCALE GENOMIC DNA]</scope>
    <source>
        <strain evidence="2 3">M12-11B</strain>
    </source>
</reference>
<evidence type="ECO:0000313" key="2">
    <source>
        <dbReference type="EMBL" id="EPR68202.1"/>
    </source>
</evidence>
<dbReference type="Proteomes" id="UP000014974">
    <property type="component" value="Unassembled WGS sequence"/>
</dbReference>
<gene>
    <name evidence="2" type="ORF">ADICYQ_2672</name>
</gene>
<keyword evidence="1" id="KW-0732">Signal</keyword>
<protein>
    <submittedName>
        <fullName evidence="2">Uncharacterized protein</fullName>
    </submittedName>
</protein>
<feature type="signal peptide" evidence="1">
    <location>
        <begin position="1"/>
        <end position="24"/>
    </location>
</feature>
<accession>S7VF99</accession>
<name>S7VF99_9BACT</name>
<evidence type="ECO:0000313" key="3">
    <source>
        <dbReference type="Proteomes" id="UP000014974"/>
    </source>
</evidence>
<dbReference type="STRING" id="641524.ADICYQ_2672"/>
<sequence length="50" mass="5896">MNRTKTKLATIFVFCFMLTLVANAQEKKTLFYNFGWYSKGVVRKQSYPKP</sequence>